<evidence type="ECO:0000259" key="11">
    <source>
        <dbReference type="PROSITE" id="PS50929"/>
    </source>
</evidence>
<evidence type="ECO:0000256" key="5">
    <source>
        <dbReference type="ARBA" id="ARBA00022741"/>
    </source>
</evidence>
<dbReference type="PROSITE" id="PS00211">
    <property type="entry name" value="ABC_TRANSPORTER_1"/>
    <property type="match status" value="1"/>
</dbReference>
<feature type="transmembrane region" description="Helical" evidence="9">
    <location>
        <begin position="315"/>
        <end position="339"/>
    </location>
</feature>
<keyword evidence="2" id="KW-0813">Transport</keyword>
<keyword evidence="3" id="KW-1003">Cell membrane</keyword>
<dbReference type="GO" id="GO:0005524">
    <property type="term" value="F:ATP binding"/>
    <property type="evidence" value="ECO:0007669"/>
    <property type="project" value="UniProtKB-KW"/>
</dbReference>
<evidence type="ECO:0000313" key="13">
    <source>
        <dbReference type="Proteomes" id="UP000435649"/>
    </source>
</evidence>
<dbReference type="PROSITE" id="PS50929">
    <property type="entry name" value="ABC_TM1F"/>
    <property type="match status" value="1"/>
</dbReference>
<evidence type="ECO:0000256" key="8">
    <source>
        <dbReference type="ARBA" id="ARBA00023136"/>
    </source>
</evidence>
<dbReference type="FunFam" id="3.40.50.300:FF:000221">
    <property type="entry name" value="Multidrug ABC transporter ATP-binding protein"/>
    <property type="match status" value="1"/>
</dbReference>
<dbReference type="PANTHER" id="PTHR24221:SF654">
    <property type="entry name" value="ATP-BINDING CASSETTE SUB-FAMILY B MEMBER 6"/>
    <property type="match status" value="1"/>
</dbReference>
<evidence type="ECO:0000256" key="6">
    <source>
        <dbReference type="ARBA" id="ARBA00022840"/>
    </source>
</evidence>
<feature type="transmembrane region" description="Helical" evidence="9">
    <location>
        <begin position="285"/>
        <end position="303"/>
    </location>
</feature>
<reference evidence="12 13" key="1">
    <citation type="submission" date="2019-08" db="EMBL/GenBank/DDBJ databases">
        <title>In-depth cultivation of the pig gut microbiome towards novel bacterial diversity and tailored functional studies.</title>
        <authorList>
            <person name="Wylensek D."/>
            <person name="Hitch T.C.A."/>
            <person name="Clavel T."/>
        </authorList>
    </citation>
    <scope>NUCLEOTIDE SEQUENCE [LARGE SCALE GENOMIC DNA]</scope>
    <source>
        <strain evidence="12 13">BBE-744-WT-12</strain>
    </source>
</reference>
<comment type="subcellular location">
    <subcellularLocation>
        <location evidence="1">Cell membrane</location>
        <topology evidence="1">Multi-pass membrane protein</topology>
    </subcellularLocation>
</comment>
<dbReference type="InterPro" id="IPR036640">
    <property type="entry name" value="ABC1_TM_sf"/>
</dbReference>
<dbReference type="Gene3D" id="1.20.1560.10">
    <property type="entry name" value="ABC transporter type 1, transmembrane domain"/>
    <property type="match status" value="1"/>
</dbReference>
<dbReference type="AlphaFoldDB" id="A0A844G6V5"/>
<dbReference type="Pfam" id="PF00005">
    <property type="entry name" value="ABC_tran"/>
    <property type="match status" value="1"/>
</dbReference>
<dbReference type="GO" id="GO:0016887">
    <property type="term" value="F:ATP hydrolysis activity"/>
    <property type="evidence" value="ECO:0007669"/>
    <property type="project" value="InterPro"/>
</dbReference>
<gene>
    <name evidence="12" type="ORF">FYJ85_16405</name>
</gene>
<evidence type="ECO:0000313" key="12">
    <source>
        <dbReference type="EMBL" id="MST98622.1"/>
    </source>
</evidence>
<dbReference type="EMBL" id="VUNS01000021">
    <property type="protein sequence ID" value="MST98622.1"/>
    <property type="molecule type" value="Genomic_DNA"/>
</dbReference>
<protein>
    <submittedName>
        <fullName evidence="12">ABC transporter ATP-binding protein</fullName>
    </submittedName>
</protein>
<dbReference type="SMART" id="SM00382">
    <property type="entry name" value="AAA"/>
    <property type="match status" value="1"/>
</dbReference>
<proteinExistence type="predicted"/>
<dbReference type="SUPFAM" id="SSF90123">
    <property type="entry name" value="ABC transporter transmembrane region"/>
    <property type="match status" value="1"/>
</dbReference>
<feature type="transmembrane region" description="Helical" evidence="9">
    <location>
        <begin position="93"/>
        <end position="114"/>
    </location>
</feature>
<dbReference type="PROSITE" id="PS50893">
    <property type="entry name" value="ABC_TRANSPORTER_2"/>
    <property type="match status" value="1"/>
</dbReference>
<name>A0A844G6V5_9BACT</name>
<dbReference type="InterPro" id="IPR039421">
    <property type="entry name" value="Type_1_exporter"/>
</dbReference>
<dbReference type="InterPro" id="IPR011527">
    <property type="entry name" value="ABC1_TM_dom"/>
</dbReference>
<dbReference type="Proteomes" id="UP000435649">
    <property type="component" value="Unassembled WGS sequence"/>
</dbReference>
<dbReference type="Pfam" id="PF00664">
    <property type="entry name" value="ABC_membrane"/>
    <property type="match status" value="1"/>
</dbReference>
<feature type="transmembrane region" description="Helical" evidence="9">
    <location>
        <begin position="197"/>
        <end position="214"/>
    </location>
</feature>
<feature type="domain" description="ABC transporter" evidence="10">
    <location>
        <begin position="374"/>
        <end position="608"/>
    </location>
</feature>
<dbReference type="InterPro" id="IPR017871">
    <property type="entry name" value="ABC_transporter-like_CS"/>
</dbReference>
<evidence type="ECO:0000256" key="3">
    <source>
        <dbReference type="ARBA" id="ARBA00022475"/>
    </source>
</evidence>
<dbReference type="GO" id="GO:0140359">
    <property type="term" value="F:ABC-type transporter activity"/>
    <property type="evidence" value="ECO:0007669"/>
    <property type="project" value="InterPro"/>
</dbReference>
<keyword evidence="4 9" id="KW-0812">Transmembrane</keyword>
<feature type="transmembrane region" description="Helical" evidence="9">
    <location>
        <begin position="170"/>
        <end position="191"/>
    </location>
</feature>
<evidence type="ECO:0000256" key="2">
    <source>
        <dbReference type="ARBA" id="ARBA00022448"/>
    </source>
</evidence>
<dbReference type="SUPFAM" id="SSF52540">
    <property type="entry name" value="P-loop containing nucleoside triphosphate hydrolases"/>
    <property type="match status" value="1"/>
</dbReference>
<evidence type="ECO:0000256" key="4">
    <source>
        <dbReference type="ARBA" id="ARBA00022692"/>
    </source>
</evidence>
<keyword evidence="6 12" id="KW-0067">ATP-binding</keyword>
<dbReference type="InterPro" id="IPR003439">
    <property type="entry name" value="ABC_transporter-like_ATP-bd"/>
</dbReference>
<dbReference type="CDD" id="cd07346">
    <property type="entry name" value="ABC_6TM_exporters"/>
    <property type="match status" value="1"/>
</dbReference>
<keyword evidence="5" id="KW-0547">Nucleotide-binding</keyword>
<dbReference type="GO" id="GO:0005886">
    <property type="term" value="C:plasma membrane"/>
    <property type="evidence" value="ECO:0007669"/>
    <property type="project" value="UniProtKB-SubCell"/>
</dbReference>
<organism evidence="12 13">
    <name type="scientific">Victivallis lenta</name>
    <dbReference type="NCBI Taxonomy" id="2606640"/>
    <lineage>
        <taxon>Bacteria</taxon>
        <taxon>Pseudomonadati</taxon>
        <taxon>Lentisphaerota</taxon>
        <taxon>Lentisphaeria</taxon>
        <taxon>Victivallales</taxon>
        <taxon>Victivallaceae</taxon>
        <taxon>Victivallis</taxon>
    </lineage>
</organism>
<evidence type="ECO:0000256" key="9">
    <source>
        <dbReference type="SAM" id="Phobius"/>
    </source>
</evidence>
<dbReference type="InterPro" id="IPR003593">
    <property type="entry name" value="AAA+_ATPase"/>
</dbReference>
<dbReference type="GO" id="GO:0034040">
    <property type="term" value="F:ATPase-coupled lipid transmembrane transporter activity"/>
    <property type="evidence" value="ECO:0007669"/>
    <property type="project" value="TreeGrafter"/>
</dbReference>
<dbReference type="Gene3D" id="3.40.50.300">
    <property type="entry name" value="P-loop containing nucleotide triphosphate hydrolases"/>
    <property type="match status" value="1"/>
</dbReference>
<evidence type="ECO:0000256" key="7">
    <source>
        <dbReference type="ARBA" id="ARBA00022989"/>
    </source>
</evidence>
<keyword evidence="13" id="KW-1185">Reference proteome</keyword>
<feature type="domain" description="ABC transmembrane type-1" evidence="11">
    <location>
        <begin position="56"/>
        <end position="341"/>
    </location>
</feature>
<accession>A0A844G6V5</accession>
<keyword evidence="7 9" id="KW-1133">Transmembrane helix</keyword>
<keyword evidence="8 9" id="KW-0472">Membrane</keyword>
<dbReference type="PANTHER" id="PTHR24221">
    <property type="entry name" value="ATP-BINDING CASSETTE SUB-FAMILY B"/>
    <property type="match status" value="1"/>
</dbReference>
<dbReference type="InterPro" id="IPR027417">
    <property type="entry name" value="P-loop_NTPase"/>
</dbReference>
<feature type="transmembrane region" description="Helical" evidence="9">
    <location>
        <begin position="51"/>
        <end position="73"/>
    </location>
</feature>
<evidence type="ECO:0000259" key="10">
    <source>
        <dbReference type="PROSITE" id="PS50893"/>
    </source>
</evidence>
<comment type="caution">
    <text evidence="12">The sequence shown here is derived from an EMBL/GenBank/DDBJ whole genome shotgun (WGS) entry which is preliminary data.</text>
</comment>
<evidence type="ECO:0000256" key="1">
    <source>
        <dbReference type="ARBA" id="ARBA00004651"/>
    </source>
</evidence>
<sequence>MREENLHGYGRNCRIFSFSGEQMREFLHRQYRNRGPLRNYIDFYSEWKGRFVLVWLMYLVKAAPVFLIPILTAEVINLITNRELPLEQVIGRLWEILAIGFVVIVQNIPTHMLYVRLMSVPCRSVEMNLRSALCTRLQHLSIPYHTSTRMGSLQNKVTRDVESIENMTRMLLDTVPHIVCTIVIAIIVTLVKAPLFVLFYLAAVPLAVGLFMAIRKKIRESNRAFRQSIEDMSGRVTEMIRLIPITRAHHVEEVEIGRVNQKLEQIRNTGLQVDWINSIFGSVNWVLLMLFNLCTLIFIAYLYQKGFLKIGVGDIVLLTGYFSSITTMVMAAMNCVPAITKGLESVRSIGEVLECPDIELNADKPQVTEVKGDFVFEHVSFSYPGNDKHALEDINLHVPQGETIALVGSSGAGKSTMAHLVIGFVRPSSGRLLLDGQDMNNLDLRSYRKFISVVTQETLLFDGTIRENICYGIKPSEFELMSAVRSADLLDFIDSLPEGLNTQVRENGARLSGGQKQRIAIARALLRDPRVLILDEATSALDVESESQIKQALDCLVKGRTTFIVAHRLSTIRNADRIVVMDKGRIAEIGTHQELLALDGIYAEMNRKFTAAQ</sequence>